<keyword evidence="6 7" id="KW-0472">Membrane</keyword>
<evidence type="ECO:0000256" key="4">
    <source>
        <dbReference type="ARBA" id="ARBA00022692"/>
    </source>
</evidence>
<keyword evidence="12" id="KW-1185">Reference proteome</keyword>
<name>A0A1I4A0Z7_9GAMM</name>
<evidence type="ECO:0000256" key="5">
    <source>
        <dbReference type="ARBA" id="ARBA00022989"/>
    </source>
</evidence>
<dbReference type="Gene3D" id="3.30.70.100">
    <property type="match status" value="1"/>
</dbReference>
<feature type="transmembrane region" description="Helical" evidence="7">
    <location>
        <begin position="327"/>
        <end position="348"/>
    </location>
</feature>
<comment type="subcellular location">
    <subcellularLocation>
        <location evidence="7">Cell inner membrane</location>
        <topology evidence="7">Multi-pass membrane protein</topology>
    </subcellularLocation>
    <subcellularLocation>
        <location evidence="1">Cell membrane</location>
        <topology evidence="1">Multi-pass membrane protein</topology>
    </subcellularLocation>
</comment>
<dbReference type="InterPro" id="IPR023408">
    <property type="entry name" value="MscS_beta-dom_sf"/>
</dbReference>
<dbReference type="InterPro" id="IPR006685">
    <property type="entry name" value="MscS_channel_2nd"/>
</dbReference>
<evidence type="ECO:0000256" key="8">
    <source>
        <dbReference type="SAM" id="SignalP"/>
    </source>
</evidence>
<organism evidence="11 12">
    <name type="scientific">Candidatus Pantoea symbiotica</name>
    <dbReference type="NCBI Taxonomy" id="1884370"/>
    <lineage>
        <taxon>Bacteria</taxon>
        <taxon>Pseudomonadati</taxon>
        <taxon>Pseudomonadota</taxon>
        <taxon>Gammaproteobacteria</taxon>
        <taxon>Enterobacterales</taxon>
        <taxon>Erwiniaceae</taxon>
        <taxon>Pantoea</taxon>
    </lineage>
</organism>
<keyword evidence="3" id="KW-1003">Cell membrane</keyword>
<dbReference type="PANTHER" id="PTHR30221">
    <property type="entry name" value="SMALL-CONDUCTANCE MECHANOSENSITIVE CHANNEL"/>
    <property type="match status" value="1"/>
</dbReference>
<comment type="caution">
    <text evidence="11">The sequence shown here is derived from an EMBL/GenBank/DDBJ whole genome shotgun (WGS) entry which is preliminary data.</text>
</comment>
<gene>
    <name evidence="11" type="ORF">SAMN05518863_107259</name>
</gene>
<evidence type="ECO:0000256" key="7">
    <source>
        <dbReference type="RuleBase" id="RU369025"/>
    </source>
</evidence>
<dbReference type="InterPro" id="IPR049278">
    <property type="entry name" value="MS_channel_C"/>
</dbReference>
<proteinExistence type="inferred from homology"/>
<dbReference type="Gene3D" id="2.30.30.60">
    <property type="match status" value="1"/>
</dbReference>
<feature type="chain" id="PRO_5047511896" description="Small-conductance mechanosensitive channel" evidence="8">
    <location>
        <begin position="23"/>
        <end position="535"/>
    </location>
</feature>
<evidence type="ECO:0000256" key="6">
    <source>
        <dbReference type="ARBA" id="ARBA00023136"/>
    </source>
</evidence>
<comment type="caution">
    <text evidence="7">Lacks conserved residue(s) required for the propagation of feature annotation.</text>
</comment>
<evidence type="ECO:0000259" key="10">
    <source>
        <dbReference type="Pfam" id="PF21082"/>
    </source>
</evidence>
<dbReference type="PANTHER" id="PTHR30221:SF18">
    <property type="entry name" value="SLL0590 PROTEIN"/>
    <property type="match status" value="1"/>
</dbReference>
<reference evidence="11 12" key="1">
    <citation type="submission" date="2016-10" db="EMBL/GenBank/DDBJ databases">
        <authorList>
            <person name="Varghese N."/>
            <person name="Submissions S."/>
        </authorList>
    </citation>
    <scope>NUCLEOTIDE SEQUENCE [LARGE SCALE GENOMIC DNA]</scope>
    <source>
        <strain evidence="11 12">YR512</strain>
    </source>
</reference>
<dbReference type="SUPFAM" id="SSF50182">
    <property type="entry name" value="Sm-like ribonucleoproteins"/>
    <property type="match status" value="1"/>
</dbReference>
<keyword evidence="7" id="KW-0813">Transport</keyword>
<dbReference type="InterPro" id="IPR010920">
    <property type="entry name" value="LSM_dom_sf"/>
</dbReference>
<dbReference type="SUPFAM" id="SSF82689">
    <property type="entry name" value="Mechanosensitive channel protein MscS (YggB), C-terminal domain"/>
    <property type="match status" value="1"/>
</dbReference>
<keyword evidence="7" id="KW-0407">Ion channel</keyword>
<evidence type="ECO:0000256" key="1">
    <source>
        <dbReference type="ARBA" id="ARBA00004651"/>
    </source>
</evidence>
<evidence type="ECO:0000256" key="2">
    <source>
        <dbReference type="ARBA" id="ARBA00008017"/>
    </source>
</evidence>
<feature type="domain" description="Mechanosensitive ion channel MscS C-terminal" evidence="10">
    <location>
        <begin position="423"/>
        <end position="505"/>
    </location>
</feature>
<keyword evidence="7" id="KW-0406">Ion transport</keyword>
<dbReference type="InterPro" id="IPR011066">
    <property type="entry name" value="MscS_channel_C_sf"/>
</dbReference>
<comment type="similarity">
    <text evidence="2 7">Belongs to the MscS (TC 1.A.23) family.</text>
</comment>
<evidence type="ECO:0000256" key="3">
    <source>
        <dbReference type="ARBA" id="ARBA00022475"/>
    </source>
</evidence>
<feature type="transmembrane region" description="Helical" evidence="7">
    <location>
        <begin position="244"/>
        <end position="272"/>
    </location>
</feature>
<comment type="subunit">
    <text evidence="7">Homoheptamer.</text>
</comment>
<dbReference type="Proteomes" id="UP000198841">
    <property type="component" value="Unassembled WGS sequence"/>
</dbReference>
<evidence type="ECO:0000259" key="9">
    <source>
        <dbReference type="Pfam" id="PF00924"/>
    </source>
</evidence>
<feature type="domain" description="Mechanosensitive ion channel MscS" evidence="9">
    <location>
        <begin position="352"/>
        <end position="412"/>
    </location>
</feature>
<dbReference type="InterPro" id="IPR045275">
    <property type="entry name" value="MscS_archaea/bacteria_type"/>
</dbReference>
<sequence>MKRTIMCLFCCLMLFTLHQAHGAEPRQAPSAQERARTLTLLNQPVVMLQAKFGFTTPEERVQRIVTLLRTLNDNDLKQSVETHEVVRYHQPAVLFSINGNAFMLLSQGDLDEGDDLTLPQAAERVRLRLDALRLSLAEQYSSHYLLLSTAKALLGAVLLAAVILFALRSHAWLKRIYAARYARRKSIIPGALRTFLGPIEVRLYAAVMTSTILVAVYLWLSWVLRLFPWTRIWGMELGGYALELLQRLGLAVISALPGIVIVALIFIITALVTRLLRLVLRRVETGQLQLPGLHPDTVGVTRKLISVVIWLFALSAAYPFLPGANSLAFKGISVFFGLMLTLGSAGVMNHAMSGLVLTYSRALRKGEVIRIADHEGVVSEVGMLATKILTRENYEVTVPNAVVVSGRIVNLSATLKGEGVNMTTSVTIGYDTPWRQVEAMLELAANRTSGINHEILPIVRQLALQDWYIAYELQVRLLAGESLAGVRSTLHGHIQDVFNEFGVQIMSPNFISQPEHAVLVKQENWFTPPAEKSKS</sequence>
<keyword evidence="7" id="KW-0997">Cell inner membrane</keyword>
<dbReference type="Pfam" id="PF21082">
    <property type="entry name" value="MS_channel_3rd"/>
    <property type="match status" value="1"/>
</dbReference>
<keyword evidence="8" id="KW-0732">Signal</keyword>
<feature type="transmembrane region" description="Helical" evidence="7">
    <location>
        <begin position="203"/>
        <end position="224"/>
    </location>
</feature>
<feature type="signal peptide" evidence="8">
    <location>
        <begin position="1"/>
        <end position="22"/>
    </location>
</feature>
<dbReference type="Pfam" id="PF00924">
    <property type="entry name" value="MS_channel_2nd"/>
    <property type="match status" value="1"/>
</dbReference>
<keyword evidence="4 7" id="KW-0812">Transmembrane</keyword>
<feature type="transmembrane region" description="Helical" evidence="7">
    <location>
        <begin position="144"/>
        <end position="167"/>
    </location>
</feature>
<comment type="function">
    <text evidence="7">Mechanosensitive channel that participates in the regulation of osmotic pressure changes within the cell, opening in response to stretch forces in the membrane lipid bilayer, without the need for other proteins. Contributes to normal resistance to hypoosmotic shock. Forms an ion channel of 1.0 nanosiemens conductance with a slight preference for anions.</text>
</comment>
<protein>
    <recommendedName>
        <fullName evidence="7">Small-conductance mechanosensitive channel</fullName>
    </recommendedName>
</protein>
<accession>A0A1I4A0Z7</accession>
<evidence type="ECO:0000313" key="12">
    <source>
        <dbReference type="Proteomes" id="UP000198841"/>
    </source>
</evidence>
<keyword evidence="5 7" id="KW-1133">Transmembrane helix</keyword>
<dbReference type="EMBL" id="FOSD01000007">
    <property type="protein sequence ID" value="SFK49621.1"/>
    <property type="molecule type" value="Genomic_DNA"/>
</dbReference>
<evidence type="ECO:0000313" key="11">
    <source>
        <dbReference type="EMBL" id="SFK49621.1"/>
    </source>
</evidence>
<dbReference type="RefSeq" id="WP_091004115.1">
    <property type="nucleotide sequence ID" value="NZ_FOSD01000007.1"/>
</dbReference>
<feature type="transmembrane region" description="Helical" evidence="7">
    <location>
        <begin position="304"/>
        <end position="321"/>
    </location>
</feature>